<dbReference type="InterPro" id="IPR023486">
    <property type="entry name" value="TFIIB_CS"/>
</dbReference>
<reference evidence="10" key="1">
    <citation type="submission" date="2021-06" db="EMBL/GenBank/DDBJ databases">
        <title>Halomicroarcula sp. F24A a new haloarchaeum isolated from saline soil.</title>
        <authorList>
            <person name="Duran-Viseras A."/>
            <person name="Sanchez-Porro C."/>
            <person name="Ventosa A."/>
        </authorList>
    </citation>
    <scope>NUCLEOTIDE SEQUENCE</scope>
    <source>
        <strain evidence="10">F24A</strain>
    </source>
</reference>
<accession>A0A8J7YGT4</accession>
<keyword evidence="7" id="KW-0804">Transcription</keyword>
<dbReference type="CDD" id="cd00043">
    <property type="entry name" value="CYCLIN_SF"/>
    <property type="match status" value="1"/>
</dbReference>
<dbReference type="Pfam" id="PF08271">
    <property type="entry name" value="Zn_Ribbon_TF"/>
    <property type="match status" value="1"/>
</dbReference>
<dbReference type="Gene3D" id="1.10.472.10">
    <property type="entry name" value="Cyclin-like"/>
    <property type="match status" value="1"/>
</dbReference>
<protein>
    <recommendedName>
        <fullName evidence="2">Transcription initiation factor IIB</fullName>
    </recommendedName>
</protein>
<keyword evidence="3" id="KW-0677">Repeat</keyword>
<evidence type="ECO:0000256" key="2">
    <source>
        <dbReference type="ARBA" id="ARBA00013932"/>
    </source>
</evidence>
<proteinExistence type="inferred from homology"/>
<feature type="domain" description="Transcription factor TFIIB cyclin-like" evidence="8">
    <location>
        <begin position="117"/>
        <end position="203"/>
    </location>
</feature>
<dbReference type="Gene3D" id="1.10.472.170">
    <property type="match status" value="1"/>
</dbReference>
<dbReference type="InterPro" id="IPR013137">
    <property type="entry name" value="Znf_TFIIB"/>
</dbReference>
<evidence type="ECO:0000313" key="11">
    <source>
        <dbReference type="Proteomes" id="UP000783863"/>
    </source>
</evidence>
<dbReference type="GO" id="GO:0017025">
    <property type="term" value="F:TBP-class protein binding"/>
    <property type="evidence" value="ECO:0007669"/>
    <property type="project" value="InterPro"/>
</dbReference>
<dbReference type="EMBL" id="RKLQ01000005">
    <property type="protein sequence ID" value="MBX0305745.1"/>
    <property type="molecule type" value="Genomic_DNA"/>
</dbReference>
<dbReference type="SUPFAM" id="SSF47954">
    <property type="entry name" value="Cyclin-like"/>
    <property type="match status" value="2"/>
</dbReference>
<feature type="domain" description="TFIIB-type" evidence="9">
    <location>
        <begin position="16"/>
        <end position="54"/>
    </location>
</feature>
<name>A0A8J7YGT4_9EURY</name>
<evidence type="ECO:0000256" key="7">
    <source>
        <dbReference type="ARBA" id="ARBA00023163"/>
    </source>
</evidence>
<dbReference type="AlphaFoldDB" id="A0A8J7YGT4"/>
<dbReference type="Proteomes" id="UP000783863">
    <property type="component" value="Unassembled WGS sequence"/>
</dbReference>
<comment type="caution">
    <text evidence="10">The sequence shown here is derived from an EMBL/GenBank/DDBJ whole genome shotgun (WGS) entry which is preliminary data.</text>
</comment>
<sequence length="303" mass="33628">MSSQSAPTGKSSTPSTCPECGGHLDRVGGETHCSDCGLVVEEQQIDHGPEWRSFDEDECRRTGAPRTVTRHDKGLSTEIGRAHSDANGTVLTARKKRRLSRQRTLHRRSRFESKRQRNLSHGLGEIRRVTSALELSDTIRTQACSLFKTAQDADLLIGRSIEGGAAAAVYIACRCNNAIEMHRLAEVARCSESHIWTVYKVFQRDLELPIPIERPSERVPRVLEAMPVPATDATGRRARELAQLVDDEQGFTGSRRGIAAGCVYLAGEETGQEWAQTTVAEAAEVVPPTLRMWYQRLQDHVNE</sequence>
<keyword evidence="4" id="KW-0479">Metal-binding</keyword>
<keyword evidence="6" id="KW-0805">Transcription regulation</keyword>
<evidence type="ECO:0000256" key="5">
    <source>
        <dbReference type="ARBA" id="ARBA00022833"/>
    </source>
</evidence>
<dbReference type="PANTHER" id="PTHR11618">
    <property type="entry name" value="TRANSCRIPTION INITIATION FACTOR IIB-RELATED"/>
    <property type="match status" value="1"/>
</dbReference>
<organism evidence="10 11">
    <name type="scientific">Haloarcula salinisoli</name>
    <dbReference type="NCBI Taxonomy" id="2487746"/>
    <lineage>
        <taxon>Archaea</taxon>
        <taxon>Methanobacteriati</taxon>
        <taxon>Methanobacteriota</taxon>
        <taxon>Stenosarchaea group</taxon>
        <taxon>Halobacteria</taxon>
        <taxon>Halobacteriales</taxon>
        <taxon>Haloarculaceae</taxon>
        <taxon>Haloarcula</taxon>
    </lineage>
</organism>
<dbReference type="SUPFAM" id="SSF57783">
    <property type="entry name" value="Zinc beta-ribbon"/>
    <property type="match status" value="1"/>
</dbReference>
<evidence type="ECO:0000256" key="4">
    <source>
        <dbReference type="ARBA" id="ARBA00022771"/>
    </source>
</evidence>
<evidence type="ECO:0000259" key="9">
    <source>
        <dbReference type="Pfam" id="PF08271"/>
    </source>
</evidence>
<dbReference type="InterPro" id="IPR036915">
    <property type="entry name" value="Cyclin-like_sf"/>
</dbReference>
<dbReference type="RefSeq" id="WP_220589937.1">
    <property type="nucleotide sequence ID" value="NZ_RKLQ01000005.1"/>
</dbReference>
<dbReference type="GO" id="GO:0070897">
    <property type="term" value="P:transcription preinitiation complex assembly"/>
    <property type="evidence" value="ECO:0007669"/>
    <property type="project" value="InterPro"/>
</dbReference>
<evidence type="ECO:0000256" key="1">
    <source>
        <dbReference type="ARBA" id="ARBA00010857"/>
    </source>
</evidence>
<dbReference type="GO" id="GO:0008270">
    <property type="term" value="F:zinc ion binding"/>
    <property type="evidence" value="ECO:0007669"/>
    <property type="project" value="UniProtKB-KW"/>
</dbReference>
<dbReference type="PRINTS" id="PR00685">
    <property type="entry name" value="TIFACTORIIB"/>
</dbReference>
<keyword evidence="5" id="KW-0862">Zinc</keyword>
<evidence type="ECO:0000256" key="3">
    <source>
        <dbReference type="ARBA" id="ARBA00022737"/>
    </source>
</evidence>
<dbReference type="InterPro" id="IPR013150">
    <property type="entry name" value="TFIIB_cyclin"/>
</dbReference>
<dbReference type="PANTHER" id="PTHR11618:SF13">
    <property type="entry name" value="TRANSCRIPTION INITIATION FACTOR IIB"/>
    <property type="match status" value="1"/>
</dbReference>
<keyword evidence="4" id="KW-0863">Zinc-finger</keyword>
<dbReference type="Pfam" id="PF00382">
    <property type="entry name" value="TFIIB"/>
    <property type="match status" value="1"/>
</dbReference>
<dbReference type="GO" id="GO:0097550">
    <property type="term" value="C:transcription preinitiation complex"/>
    <property type="evidence" value="ECO:0007669"/>
    <property type="project" value="TreeGrafter"/>
</dbReference>
<keyword evidence="11" id="KW-1185">Reference proteome</keyword>
<evidence type="ECO:0000313" key="10">
    <source>
        <dbReference type="EMBL" id="MBX0305745.1"/>
    </source>
</evidence>
<comment type="similarity">
    <text evidence="1">Belongs to the TFIIB family.</text>
</comment>
<gene>
    <name evidence="10" type="ORF">EGD98_19055</name>
</gene>
<evidence type="ECO:0000259" key="8">
    <source>
        <dbReference type="Pfam" id="PF00382"/>
    </source>
</evidence>
<evidence type="ECO:0000256" key="6">
    <source>
        <dbReference type="ARBA" id="ARBA00023015"/>
    </source>
</evidence>
<dbReference type="InterPro" id="IPR000812">
    <property type="entry name" value="TFIIB"/>
</dbReference>
<dbReference type="PROSITE" id="PS00782">
    <property type="entry name" value="TFIIB"/>
    <property type="match status" value="1"/>
</dbReference>